<dbReference type="EMBL" id="CABIKM010000033">
    <property type="protein sequence ID" value="VUZ85774.1"/>
    <property type="molecule type" value="Genomic_DNA"/>
</dbReference>
<evidence type="ECO:0000313" key="2">
    <source>
        <dbReference type="Proteomes" id="UP000334340"/>
    </source>
</evidence>
<keyword evidence="2" id="KW-1185">Reference proteome</keyword>
<organism evidence="1 2">
    <name type="scientific">Candidatus Methylomirabilis lanthanidiphila</name>
    <dbReference type="NCBI Taxonomy" id="2211376"/>
    <lineage>
        <taxon>Bacteria</taxon>
        <taxon>Candidatus Methylomirabilota</taxon>
        <taxon>Candidatus Methylomirabilia</taxon>
        <taxon>Candidatus Methylomirabilales</taxon>
        <taxon>Candidatus Methylomirabilaceae</taxon>
        <taxon>Candidatus Methylomirabilis</taxon>
    </lineage>
</organism>
<gene>
    <name evidence="1" type="ORF">MELA_02159</name>
</gene>
<sequence>MRVSGSGFEGHAQGGAATCLLEKEAPTVVSSASTTGSASANWVFDDILEEEHLKRLRAVFDKISAFRYLPHGWDSYGAPPIDHATQIAAKKIIKLLWESLSTSLPEPFAAPCSDGGLLLEWALPTTEVSVTVGPGGIPFEYLITRKGTDDITDEGTTRDLVTLVRRVLIHFV</sequence>
<dbReference type="AlphaFoldDB" id="A0A564ZKF0"/>
<name>A0A564ZKF0_9BACT</name>
<evidence type="ECO:0000313" key="1">
    <source>
        <dbReference type="EMBL" id="VUZ85774.1"/>
    </source>
</evidence>
<reference evidence="1 2" key="1">
    <citation type="submission" date="2019-07" db="EMBL/GenBank/DDBJ databases">
        <authorList>
            <person name="Cremers G."/>
        </authorList>
    </citation>
    <scope>NUCLEOTIDE SEQUENCE [LARGE SCALE GENOMIC DNA]</scope>
</reference>
<accession>A0A564ZKF0</accession>
<protein>
    <submittedName>
        <fullName evidence="1">Uncharacterized protein</fullName>
    </submittedName>
</protein>
<dbReference type="Proteomes" id="UP000334340">
    <property type="component" value="Unassembled WGS sequence"/>
</dbReference>
<proteinExistence type="predicted"/>